<gene>
    <name evidence="1" type="ORF">L2K70_03025</name>
</gene>
<proteinExistence type="predicted"/>
<keyword evidence="2" id="KW-1185">Reference proteome</keyword>
<sequence length="157" mass="17477">MTDQLTARRFIEAAPSAVFSVLCDPEGHVDIDASGMLQSAEGGVVGAVGDRFVVHMDREALGDLPMGRYDVEVVIDRFERDREIAWWIDGTIKPPIGHTYGYLLEEGEVGSTPGTWVTSVYDWSRVSDDWRPIFPVIDQSALRATLGILDRVVRRRG</sequence>
<dbReference type="Proteomes" id="UP001201161">
    <property type="component" value="Unassembled WGS sequence"/>
</dbReference>
<organism evidence="1 2">
    <name type="scientific">Nocardioides potassii</name>
    <dbReference type="NCBI Taxonomy" id="2911371"/>
    <lineage>
        <taxon>Bacteria</taxon>
        <taxon>Bacillati</taxon>
        <taxon>Actinomycetota</taxon>
        <taxon>Actinomycetes</taxon>
        <taxon>Propionibacteriales</taxon>
        <taxon>Nocardioidaceae</taxon>
        <taxon>Nocardioides</taxon>
    </lineage>
</organism>
<dbReference type="SUPFAM" id="SSF55961">
    <property type="entry name" value="Bet v1-like"/>
    <property type="match status" value="1"/>
</dbReference>
<dbReference type="Gene3D" id="3.30.530.20">
    <property type="match status" value="1"/>
</dbReference>
<evidence type="ECO:0000313" key="2">
    <source>
        <dbReference type="Proteomes" id="UP001201161"/>
    </source>
</evidence>
<evidence type="ECO:0000313" key="1">
    <source>
        <dbReference type="EMBL" id="MCF6376564.1"/>
    </source>
</evidence>
<dbReference type="EMBL" id="JAKJHZ010000003">
    <property type="protein sequence ID" value="MCF6376564.1"/>
    <property type="molecule type" value="Genomic_DNA"/>
</dbReference>
<dbReference type="RefSeq" id="WP_236398785.1">
    <property type="nucleotide sequence ID" value="NZ_JAKJHZ010000003.1"/>
</dbReference>
<reference evidence="1 2" key="1">
    <citation type="submission" date="2022-01" db="EMBL/GenBank/DDBJ databases">
        <title>Nocardioides sp. nov., an actinomycete isolated from mining soil.</title>
        <authorList>
            <person name="Liu L."/>
        </authorList>
    </citation>
    <scope>NUCLEOTIDE SEQUENCE [LARGE SCALE GENOMIC DNA]</scope>
    <source>
        <strain evidence="1 2">KLBMP 9356</strain>
    </source>
</reference>
<accession>A0ABS9H8J5</accession>
<protein>
    <submittedName>
        <fullName evidence="1">Polyketide cyclase</fullName>
    </submittedName>
</protein>
<name>A0ABS9H8J5_9ACTN</name>
<dbReference type="InterPro" id="IPR023393">
    <property type="entry name" value="START-like_dom_sf"/>
</dbReference>
<comment type="caution">
    <text evidence="1">The sequence shown here is derived from an EMBL/GenBank/DDBJ whole genome shotgun (WGS) entry which is preliminary data.</text>
</comment>